<dbReference type="AlphaFoldDB" id="A0AA36E7N0"/>
<dbReference type="SUPFAM" id="SSF47473">
    <property type="entry name" value="EF-hand"/>
    <property type="match status" value="1"/>
</dbReference>
<dbReference type="Proteomes" id="UP001177003">
    <property type="component" value="Chromosome 5"/>
</dbReference>
<keyword evidence="1" id="KW-0106">Calcium</keyword>
<protein>
    <recommendedName>
        <fullName evidence="2">EF-hand domain-containing protein</fullName>
    </recommendedName>
</protein>
<dbReference type="EMBL" id="OX465081">
    <property type="protein sequence ID" value="CAI9285267.1"/>
    <property type="molecule type" value="Genomic_DNA"/>
</dbReference>
<dbReference type="InterPro" id="IPR018247">
    <property type="entry name" value="EF_Hand_1_Ca_BS"/>
</dbReference>
<organism evidence="3 4">
    <name type="scientific">Lactuca saligna</name>
    <name type="common">Willowleaf lettuce</name>
    <dbReference type="NCBI Taxonomy" id="75948"/>
    <lineage>
        <taxon>Eukaryota</taxon>
        <taxon>Viridiplantae</taxon>
        <taxon>Streptophyta</taxon>
        <taxon>Embryophyta</taxon>
        <taxon>Tracheophyta</taxon>
        <taxon>Spermatophyta</taxon>
        <taxon>Magnoliopsida</taxon>
        <taxon>eudicotyledons</taxon>
        <taxon>Gunneridae</taxon>
        <taxon>Pentapetalae</taxon>
        <taxon>asterids</taxon>
        <taxon>campanulids</taxon>
        <taxon>Asterales</taxon>
        <taxon>Asteraceae</taxon>
        <taxon>Cichorioideae</taxon>
        <taxon>Cichorieae</taxon>
        <taxon>Lactucinae</taxon>
        <taxon>Lactuca</taxon>
    </lineage>
</organism>
<gene>
    <name evidence="3" type="ORF">LSALG_LOCUS24744</name>
</gene>
<dbReference type="PROSITE" id="PS50222">
    <property type="entry name" value="EF_HAND_2"/>
    <property type="match status" value="1"/>
</dbReference>
<dbReference type="InterPro" id="IPR011992">
    <property type="entry name" value="EF-hand-dom_pair"/>
</dbReference>
<feature type="domain" description="EF-hand" evidence="2">
    <location>
        <begin position="26"/>
        <end position="53"/>
    </location>
</feature>
<name>A0AA36E7N0_LACSI</name>
<reference evidence="3" key="1">
    <citation type="submission" date="2023-04" db="EMBL/GenBank/DDBJ databases">
        <authorList>
            <person name="Vijverberg K."/>
            <person name="Xiong W."/>
            <person name="Schranz E."/>
        </authorList>
    </citation>
    <scope>NUCLEOTIDE SEQUENCE</scope>
</reference>
<evidence type="ECO:0000313" key="3">
    <source>
        <dbReference type="EMBL" id="CAI9285267.1"/>
    </source>
</evidence>
<keyword evidence="4" id="KW-1185">Reference proteome</keyword>
<dbReference type="GO" id="GO:0005509">
    <property type="term" value="F:calcium ion binding"/>
    <property type="evidence" value="ECO:0007669"/>
    <property type="project" value="InterPro"/>
</dbReference>
<evidence type="ECO:0000259" key="2">
    <source>
        <dbReference type="PROSITE" id="PS50222"/>
    </source>
</evidence>
<sequence length="183" mass="20395">MSLTRSNRTLYNGRSVKDGQSTNFSIFNLLDVDKNGTLDFYEMMTAFYIIMSERPFCDSCEKFITSSYFTCVGCLENQIESSFDLCLDCYYMKKLVHTHNGSDRFLDNHSLLAITKSIIKEANSSTAMKTNSVVKDAGGRHLDDPKKLKRQNTKDAFEALTKGINAGIGIANFAATVGMCSIV</sequence>
<evidence type="ECO:0000313" key="4">
    <source>
        <dbReference type="Proteomes" id="UP001177003"/>
    </source>
</evidence>
<dbReference type="PROSITE" id="PS00018">
    <property type="entry name" value="EF_HAND_1"/>
    <property type="match status" value="1"/>
</dbReference>
<proteinExistence type="predicted"/>
<dbReference type="Gene3D" id="1.10.238.10">
    <property type="entry name" value="EF-hand"/>
    <property type="match status" value="1"/>
</dbReference>
<evidence type="ECO:0000256" key="1">
    <source>
        <dbReference type="ARBA" id="ARBA00022837"/>
    </source>
</evidence>
<dbReference type="SUPFAM" id="SSF57850">
    <property type="entry name" value="RING/U-box"/>
    <property type="match status" value="1"/>
</dbReference>
<dbReference type="InterPro" id="IPR002048">
    <property type="entry name" value="EF_hand_dom"/>
</dbReference>
<accession>A0AA36E7N0</accession>